<dbReference type="PANTHER" id="PTHR37984:SF5">
    <property type="entry name" value="PROTEIN NYNRIN-LIKE"/>
    <property type="match status" value="1"/>
</dbReference>
<accession>A0ABQ5EW45</accession>
<dbReference type="InterPro" id="IPR001584">
    <property type="entry name" value="Integrase_cat-core"/>
</dbReference>
<dbReference type="InterPro" id="IPR041577">
    <property type="entry name" value="RT_RNaseH_2"/>
</dbReference>
<evidence type="ECO:0000256" key="5">
    <source>
        <dbReference type="ARBA" id="ARBA00023268"/>
    </source>
</evidence>
<dbReference type="InterPro" id="IPR021109">
    <property type="entry name" value="Peptidase_aspartic_dom_sf"/>
</dbReference>
<dbReference type="SUPFAM" id="SSF50630">
    <property type="entry name" value="Acid proteases"/>
    <property type="match status" value="1"/>
</dbReference>
<protein>
    <submittedName>
        <fullName evidence="8">Reverse transcriptase domain-containing protein</fullName>
    </submittedName>
</protein>
<dbReference type="Gene3D" id="3.30.70.270">
    <property type="match status" value="1"/>
</dbReference>
<feature type="domain" description="Integrase catalytic" evidence="7">
    <location>
        <begin position="373"/>
        <end position="475"/>
    </location>
</feature>
<dbReference type="PANTHER" id="PTHR37984">
    <property type="entry name" value="PROTEIN CBG26694"/>
    <property type="match status" value="1"/>
</dbReference>
<dbReference type="GO" id="GO:0003964">
    <property type="term" value="F:RNA-directed DNA polymerase activity"/>
    <property type="evidence" value="ECO:0007669"/>
    <property type="project" value="UniProtKB-KW"/>
</dbReference>
<sequence>MTITSHNTRSNKEQGCGNNGNQARGRAFMLGAEEACQDPNIVTGTFTLNDHYATTLFDSSADYSFVSTTFIPILGIEPSELGFCYEIEIASGQLVEIDKVIRSCKLQVEGYMFDINLIPFGSGSFNVIIGMDWLSNHMDEIICHEKVAKEQKQEEIVVVRDFPEVYLDDLSGLPPIREIEFRIKLIPGAIPVAKSPYRLTPSEMEELSGQLKELQDKDGIHVDPSKMEVVKNWKAPRTLSEKCKTFDWGEEQERAFQTLKDKLCNVPILALLEGSKDFVVYCDASGLGLGCMLMQRGKVIAYASRQLKINGKNYNTHDLELGAASSIKDKILPAQEEASDEPAEMQRGMDELMERRSDGALDRTSSGHAAIWVIVDRLTKSAQFLPMCEDYKMNRFWRSMQEALGIRLDMSTAYHPQTDGQSERTIKNLEDMLRACVLDFGGSWDVHLPLVEFSYNNSYHSSVRCAPFESLYGRKCHSPIMWAKVGEGHLIGHELVQENTEKISQIKDRLKATRDLQKSYADKGRKALEFNVGDHVLLKVSPWKGVMHFGKKGKLAPRFVGLFEITERISSVAYRLRLPEGLNGVHDTFHVSNLKKCLAGPTLQVPVDEIQVDAKLNFMKEPMEILEREFKKLKRSRISIVKFQYNLKSGPEFTWEREDQMKLKYPHLFSSSSS</sequence>
<dbReference type="InterPro" id="IPR036397">
    <property type="entry name" value="RNaseH_sf"/>
</dbReference>
<evidence type="ECO:0000256" key="3">
    <source>
        <dbReference type="ARBA" id="ARBA00022722"/>
    </source>
</evidence>
<evidence type="ECO:0000313" key="8">
    <source>
        <dbReference type="EMBL" id="GJT55165.1"/>
    </source>
</evidence>
<proteinExistence type="predicted"/>
<dbReference type="EMBL" id="BQNB010016733">
    <property type="protein sequence ID" value="GJT55165.1"/>
    <property type="molecule type" value="Genomic_DNA"/>
</dbReference>
<dbReference type="Gene3D" id="3.30.420.10">
    <property type="entry name" value="Ribonuclease H-like superfamily/Ribonuclease H"/>
    <property type="match status" value="1"/>
</dbReference>
<dbReference type="Gene3D" id="2.40.70.10">
    <property type="entry name" value="Acid Proteases"/>
    <property type="match status" value="1"/>
</dbReference>
<dbReference type="InterPro" id="IPR043128">
    <property type="entry name" value="Rev_trsase/Diguanyl_cyclase"/>
</dbReference>
<dbReference type="InterPro" id="IPR012337">
    <property type="entry name" value="RNaseH-like_sf"/>
</dbReference>
<evidence type="ECO:0000256" key="4">
    <source>
        <dbReference type="ARBA" id="ARBA00022759"/>
    </source>
</evidence>
<keyword evidence="8" id="KW-0695">RNA-directed DNA polymerase</keyword>
<comment type="caution">
    <text evidence="8">The sequence shown here is derived from an EMBL/GenBank/DDBJ whole genome shotgun (WGS) entry which is preliminary data.</text>
</comment>
<dbReference type="PROSITE" id="PS50994">
    <property type="entry name" value="INTEGRASE"/>
    <property type="match status" value="1"/>
</dbReference>
<reference evidence="8" key="2">
    <citation type="submission" date="2022-01" db="EMBL/GenBank/DDBJ databases">
        <authorList>
            <person name="Yamashiro T."/>
            <person name="Shiraishi A."/>
            <person name="Satake H."/>
            <person name="Nakayama K."/>
        </authorList>
    </citation>
    <scope>NUCLEOTIDE SEQUENCE</scope>
</reference>
<dbReference type="SUPFAM" id="SSF56672">
    <property type="entry name" value="DNA/RNA polymerases"/>
    <property type="match status" value="2"/>
</dbReference>
<reference evidence="8" key="1">
    <citation type="journal article" date="2022" name="Int. J. Mol. Sci.">
        <title>Draft Genome of Tanacetum Coccineum: Genomic Comparison of Closely Related Tanacetum-Family Plants.</title>
        <authorList>
            <person name="Yamashiro T."/>
            <person name="Shiraishi A."/>
            <person name="Nakayama K."/>
            <person name="Satake H."/>
        </authorList>
    </citation>
    <scope>NUCLEOTIDE SEQUENCE</scope>
</reference>
<keyword evidence="4" id="KW-0255">Endonuclease</keyword>
<keyword evidence="1" id="KW-0808">Transferase</keyword>
<evidence type="ECO:0000256" key="1">
    <source>
        <dbReference type="ARBA" id="ARBA00022679"/>
    </source>
</evidence>
<dbReference type="Pfam" id="PF24626">
    <property type="entry name" value="SH3_Tf2-1"/>
    <property type="match status" value="1"/>
</dbReference>
<dbReference type="CDD" id="cd00303">
    <property type="entry name" value="retropepsin_like"/>
    <property type="match status" value="1"/>
</dbReference>
<organism evidence="8 9">
    <name type="scientific">Tanacetum coccineum</name>
    <dbReference type="NCBI Taxonomy" id="301880"/>
    <lineage>
        <taxon>Eukaryota</taxon>
        <taxon>Viridiplantae</taxon>
        <taxon>Streptophyta</taxon>
        <taxon>Embryophyta</taxon>
        <taxon>Tracheophyta</taxon>
        <taxon>Spermatophyta</taxon>
        <taxon>Magnoliopsida</taxon>
        <taxon>eudicotyledons</taxon>
        <taxon>Gunneridae</taxon>
        <taxon>Pentapetalae</taxon>
        <taxon>asterids</taxon>
        <taxon>campanulids</taxon>
        <taxon>Asterales</taxon>
        <taxon>Asteraceae</taxon>
        <taxon>Asteroideae</taxon>
        <taxon>Anthemideae</taxon>
        <taxon>Anthemidinae</taxon>
        <taxon>Tanacetum</taxon>
    </lineage>
</organism>
<dbReference type="InterPro" id="IPR043502">
    <property type="entry name" value="DNA/RNA_pol_sf"/>
</dbReference>
<dbReference type="InterPro" id="IPR056924">
    <property type="entry name" value="SH3_Tf2-1"/>
</dbReference>
<name>A0ABQ5EW45_9ASTR</name>
<evidence type="ECO:0000259" key="7">
    <source>
        <dbReference type="PROSITE" id="PS50994"/>
    </source>
</evidence>
<evidence type="ECO:0000256" key="2">
    <source>
        <dbReference type="ARBA" id="ARBA00022695"/>
    </source>
</evidence>
<keyword evidence="4" id="KW-0378">Hydrolase</keyword>
<dbReference type="Proteomes" id="UP001151760">
    <property type="component" value="Unassembled WGS sequence"/>
</dbReference>
<keyword evidence="9" id="KW-1185">Reference proteome</keyword>
<dbReference type="SUPFAM" id="SSF53098">
    <property type="entry name" value="Ribonuclease H-like"/>
    <property type="match status" value="1"/>
</dbReference>
<dbReference type="Pfam" id="PF17919">
    <property type="entry name" value="RT_RNaseH_2"/>
    <property type="match status" value="1"/>
</dbReference>
<keyword evidence="2" id="KW-0548">Nucleotidyltransferase</keyword>
<dbReference type="InterPro" id="IPR050951">
    <property type="entry name" value="Retrovirus_Pol_polyprotein"/>
</dbReference>
<evidence type="ECO:0000256" key="6">
    <source>
        <dbReference type="SAM" id="MobiDB-lite"/>
    </source>
</evidence>
<keyword evidence="5" id="KW-0511">Multifunctional enzyme</keyword>
<gene>
    <name evidence="8" type="ORF">Tco_0990219</name>
</gene>
<dbReference type="Pfam" id="PF08284">
    <property type="entry name" value="RVP_2"/>
    <property type="match status" value="1"/>
</dbReference>
<keyword evidence="3" id="KW-0540">Nuclease</keyword>
<feature type="region of interest" description="Disordered" evidence="6">
    <location>
        <begin position="1"/>
        <end position="20"/>
    </location>
</feature>
<evidence type="ECO:0000313" key="9">
    <source>
        <dbReference type="Proteomes" id="UP001151760"/>
    </source>
</evidence>